<feature type="compositionally biased region" description="Low complexity" evidence="1">
    <location>
        <begin position="174"/>
        <end position="190"/>
    </location>
</feature>
<organism evidence="2">
    <name type="scientific">uncultured Pseudonocardia sp</name>
    <dbReference type="NCBI Taxonomy" id="211455"/>
    <lineage>
        <taxon>Bacteria</taxon>
        <taxon>Bacillati</taxon>
        <taxon>Actinomycetota</taxon>
        <taxon>Actinomycetes</taxon>
        <taxon>Pseudonocardiales</taxon>
        <taxon>Pseudonocardiaceae</taxon>
        <taxon>Pseudonocardia</taxon>
        <taxon>environmental samples</taxon>
    </lineage>
</organism>
<sequence>DRAARPQADQGVDGPRGRVHLLPRPADPQEAHVEEPRRAAVPVGGRHGGLVRGDRCARRRHRPPGAAGRGALDGDRRRAGRDGRARARPGPADALPEHAARDQADLAAVGGVVDPLPVRGVRRVGRGGRGRRPDPGRRAAAGAAGRTGRRGRGRPVRPAAGQLHRRPVRRHGRAGLARGARRAAGAVRRQ</sequence>
<dbReference type="AlphaFoldDB" id="A0A6J4N516"/>
<reference evidence="2" key="1">
    <citation type="submission" date="2020-02" db="EMBL/GenBank/DDBJ databases">
        <authorList>
            <person name="Meier V. D."/>
        </authorList>
    </citation>
    <scope>NUCLEOTIDE SEQUENCE</scope>
    <source>
        <strain evidence="2">AVDCRST_MAG66</strain>
    </source>
</reference>
<feature type="compositionally biased region" description="Basic and acidic residues" evidence="1">
    <location>
        <begin position="72"/>
        <end position="85"/>
    </location>
</feature>
<gene>
    <name evidence="2" type="ORF">AVDCRST_MAG66-63</name>
</gene>
<proteinExistence type="predicted"/>
<feature type="non-terminal residue" evidence="2">
    <location>
        <position position="190"/>
    </location>
</feature>
<evidence type="ECO:0000313" key="2">
    <source>
        <dbReference type="EMBL" id="CAA9377703.1"/>
    </source>
</evidence>
<protein>
    <submittedName>
        <fullName evidence="2">Formate dehydrogenase O putative subunit</fullName>
    </submittedName>
</protein>
<name>A0A6J4N516_9PSEU</name>
<evidence type="ECO:0000256" key="1">
    <source>
        <dbReference type="SAM" id="MobiDB-lite"/>
    </source>
</evidence>
<feature type="non-terminal residue" evidence="2">
    <location>
        <position position="1"/>
    </location>
</feature>
<feature type="region of interest" description="Disordered" evidence="1">
    <location>
        <begin position="119"/>
        <end position="190"/>
    </location>
</feature>
<feature type="compositionally biased region" description="Basic and acidic residues" evidence="1">
    <location>
        <begin position="27"/>
        <end position="38"/>
    </location>
</feature>
<feature type="compositionally biased region" description="Basic residues" evidence="1">
    <location>
        <begin position="120"/>
        <end position="130"/>
    </location>
</feature>
<feature type="compositionally biased region" description="Basic residues" evidence="1">
    <location>
        <begin position="163"/>
        <end position="173"/>
    </location>
</feature>
<accession>A0A6J4N516</accession>
<dbReference type="EMBL" id="CADCUS010000008">
    <property type="protein sequence ID" value="CAA9377703.1"/>
    <property type="molecule type" value="Genomic_DNA"/>
</dbReference>
<feature type="region of interest" description="Disordered" evidence="1">
    <location>
        <begin position="1"/>
        <end position="103"/>
    </location>
</feature>